<protein>
    <submittedName>
        <fullName evidence="1">Uncharacterized protein</fullName>
    </submittedName>
</protein>
<sequence length="168" mass="19652">MEKETISITIYGENIDNDFKWEDWYEDAKKIIESLGYDYNYVGIRTQKLNSGKVMKLSRNEKKVLNEIQSGQEIKYISMFSLPEDFQSASFDYDVMIVKNSQFTTLTVNKGDFNKIDEQKLLQLLSKYVDNGHGEIYEMDRYESPLIYASKANPTSFFKTLKIIKEIS</sequence>
<dbReference type="Proteomes" id="UP000184310">
    <property type="component" value="Unassembled WGS sequence"/>
</dbReference>
<gene>
    <name evidence="1" type="ORF">SAMN02745163_01961</name>
</gene>
<evidence type="ECO:0000313" key="2">
    <source>
        <dbReference type="Proteomes" id="UP000184310"/>
    </source>
</evidence>
<dbReference type="EMBL" id="FQZB01000008">
    <property type="protein sequence ID" value="SHJ43504.1"/>
    <property type="molecule type" value="Genomic_DNA"/>
</dbReference>
<dbReference type="STRING" id="1121302.SAMN02745163_01961"/>
<proteinExistence type="predicted"/>
<keyword evidence="2" id="KW-1185">Reference proteome</keyword>
<organism evidence="1 2">
    <name type="scientific">Clostridium cavendishii DSM 21758</name>
    <dbReference type="NCBI Taxonomy" id="1121302"/>
    <lineage>
        <taxon>Bacteria</taxon>
        <taxon>Bacillati</taxon>
        <taxon>Bacillota</taxon>
        <taxon>Clostridia</taxon>
        <taxon>Eubacteriales</taxon>
        <taxon>Clostridiaceae</taxon>
        <taxon>Clostridium</taxon>
    </lineage>
</organism>
<reference evidence="1 2" key="1">
    <citation type="submission" date="2016-11" db="EMBL/GenBank/DDBJ databases">
        <authorList>
            <person name="Jaros S."/>
            <person name="Januszkiewicz K."/>
            <person name="Wedrychowicz H."/>
        </authorList>
    </citation>
    <scope>NUCLEOTIDE SEQUENCE [LARGE SCALE GENOMIC DNA]</scope>
    <source>
        <strain evidence="1 2">DSM 21758</strain>
    </source>
</reference>
<evidence type="ECO:0000313" key="1">
    <source>
        <dbReference type="EMBL" id="SHJ43504.1"/>
    </source>
</evidence>
<dbReference type="OrthoDB" id="1910123at2"/>
<name>A0A1M6JA48_9CLOT</name>
<dbReference type="RefSeq" id="WP_072986511.1">
    <property type="nucleotide sequence ID" value="NZ_FQZB01000008.1"/>
</dbReference>
<dbReference type="AlphaFoldDB" id="A0A1M6JA48"/>
<accession>A0A1M6JA48</accession>